<evidence type="ECO:0000256" key="1">
    <source>
        <dbReference type="SAM" id="MobiDB-lite"/>
    </source>
</evidence>
<feature type="region of interest" description="Disordered" evidence="1">
    <location>
        <begin position="1"/>
        <end position="90"/>
    </location>
</feature>
<dbReference type="EMBL" id="CAJPDR010000002">
    <property type="protein sequence ID" value="CAF9903797.1"/>
    <property type="molecule type" value="Genomic_DNA"/>
</dbReference>
<sequence>MPNGEAGFLRINPSTAPLNPPGAAPTLTTIYDEAATMPTSSMTMSPSNSLPKDPPTAKQKSKRRKRSRPFGAKAAKEGVVGTEKEKKRTQTIADSLDLGADLQMDEENDGSRVVGEGDETLGRRKIVSTELGLDSVL</sequence>
<evidence type="ECO:0000313" key="2">
    <source>
        <dbReference type="EMBL" id="CAF9903797.1"/>
    </source>
</evidence>
<dbReference type="AlphaFoldDB" id="A0A8H3EGY5"/>
<evidence type="ECO:0000313" key="3">
    <source>
        <dbReference type="Proteomes" id="UP000664203"/>
    </source>
</evidence>
<name>A0A8H3EGY5_9LECA</name>
<dbReference type="Proteomes" id="UP000664203">
    <property type="component" value="Unassembled WGS sequence"/>
</dbReference>
<dbReference type="OrthoDB" id="5406139at2759"/>
<accession>A0A8H3EGY5</accession>
<organism evidence="2 3">
    <name type="scientific">Alectoria fallacina</name>
    <dbReference type="NCBI Taxonomy" id="1903189"/>
    <lineage>
        <taxon>Eukaryota</taxon>
        <taxon>Fungi</taxon>
        <taxon>Dikarya</taxon>
        <taxon>Ascomycota</taxon>
        <taxon>Pezizomycotina</taxon>
        <taxon>Lecanoromycetes</taxon>
        <taxon>OSLEUM clade</taxon>
        <taxon>Lecanoromycetidae</taxon>
        <taxon>Lecanorales</taxon>
        <taxon>Lecanorineae</taxon>
        <taxon>Parmeliaceae</taxon>
        <taxon>Alectoria</taxon>
    </lineage>
</organism>
<gene>
    <name evidence="2" type="ORF">ALECFALPRED_002983</name>
</gene>
<feature type="compositionally biased region" description="Basic residues" evidence="1">
    <location>
        <begin position="59"/>
        <end position="68"/>
    </location>
</feature>
<reference evidence="2" key="1">
    <citation type="submission" date="2021-03" db="EMBL/GenBank/DDBJ databases">
        <authorList>
            <person name="Tagirdzhanova G."/>
        </authorList>
    </citation>
    <scope>NUCLEOTIDE SEQUENCE</scope>
</reference>
<protein>
    <submittedName>
        <fullName evidence="2">Uncharacterized protein</fullName>
    </submittedName>
</protein>
<comment type="caution">
    <text evidence="2">The sequence shown here is derived from an EMBL/GenBank/DDBJ whole genome shotgun (WGS) entry which is preliminary data.</text>
</comment>
<proteinExistence type="predicted"/>
<feature type="compositionally biased region" description="Low complexity" evidence="1">
    <location>
        <begin position="36"/>
        <end position="51"/>
    </location>
</feature>
<keyword evidence="3" id="KW-1185">Reference proteome</keyword>